<dbReference type="InterPro" id="IPR017930">
    <property type="entry name" value="Myb_dom"/>
</dbReference>
<proteinExistence type="predicted"/>
<dbReference type="GO" id="GO:0090558">
    <property type="term" value="P:plant epidermis development"/>
    <property type="evidence" value="ECO:0007669"/>
    <property type="project" value="UniProtKB-ARBA"/>
</dbReference>
<dbReference type="PROSITE" id="PS50090">
    <property type="entry name" value="MYB_LIKE"/>
    <property type="match status" value="2"/>
</dbReference>
<feature type="domain" description="Myb-like" evidence="9">
    <location>
        <begin position="121"/>
        <end position="171"/>
    </location>
</feature>
<keyword evidence="5" id="KW-0804">Transcription</keyword>
<dbReference type="SMART" id="SM00717">
    <property type="entry name" value="SANT"/>
    <property type="match status" value="2"/>
</dbReference>
<dbReference type="FunFam" id="1.10.10.60:FF:000353">
    <property type="entry name" value="Transcription factor WER"/>
    <property type="match status" value="1"/>
</dbReference>
<organism evidence="11 12">
    <name type="scientific">Hibiscus syriacus</name>
    <name type="common">Rose of Sharon</name>
    <dbReference type="NCBI Taxonomy" id="106335"/>
    <lineage>
        <taxon>Eukaryota</taxon>
        <taxon>Viridiplantae</taxon>
        <taxon>Streptophyta</taxon>
        <taxon>Embryophyta</taxon>
        <taxon>Tracheophyta</taxon>
        <taxon>Spermatophyta</taxon>
        <taxon>Magnoliopsida</taxon>
        <taxon>eudicotyledons</taxon>
        <taxon>Gunneridae</taxon>
        <taxon>Pentapetalae</taxon>
        <taxon>rosids</taxon>
        <taxon>malvids</taxon>
        <taxon>Malvales</taxon>
        <taxon>Malvaceae</taxon>
        <taxon>Malvoideae</taxon>
        <taxon>Hibiscus</taxon>
    </lineage>
</organism>
<accession>A0A6A3BZN2</accession>
<dbReference type="InterPro" id="IPR009057">
    <property type="entry name" value="Homeodomain-like_sf"/>
</dbReference>
<evidence type="ECO:0000256" key="3">
    <source>
        <dbReference type="ARBA" id="ARBA00023015"/>
    </source>
</evidence>
<keyword evidence="8" id="KW-0732">Signal</keyword>
<dbReference type="SUPFAM" id="SSF46689">
    <property type="entry name" value="Homeodomain-like"/>
    <property type="match status" value="1"/>
</dbReference>
<dbReference type="GO" id="GO:0048731">
    <property type="term" value="P:system development"/>
    <property type="evidence" value="ECO:0007669"/>
    <property type="project" value="UniProtKB-ARBA"/>
</dbReference>
<keyword evidence="3" id="KW-0805">Transcription regulation</keyword>
<comment type="caution">
    <text evidence="11">The sequence shown here is derived from an EMBL/GenBank/DDBJ whole genome shotgun (WGS) entry which is preliminary data.</text>
</comment>
<keyword evidence="2" id="KW-0677">Repeat</keyword>
<evidence type="ECO:0000256" key="8">
    <source>
        <dbReference type="SAM" id="SignalP"/>
    </source>
</evidence>
<evidence type="ECO:0000313" key="11">
    <source>
        <dbReference type="EMBL" id="KAE8722024.1"/>
    </source>
</evidence>
<dbReference type="FunFam" id="1.10.10.60:FF:000001">
    <property type="entry name" value="MYB-related transcription factor"/>
    <property type="match status" value="1"/>
</dbReference>
<dbReference type="AlphaFoldDB" id="A0A6A3BZN2"/>
<feature type="chain" id="PRO_5025620867" evidence="8">
    <location>
        <begin position="20"/>
        <end position="279"/>
    </location>
</feature>
<evidence type="ECO:0000256" key="2">
    <source>
        <dbReference type="ARBA" id="ARBA00022737"/>
    </source>
</evidence>
<dbReference type="Proteomes" id="UP000436088">
    <property type="component" value="Unassembled WGS sequence"/>
</dbReference>
<evidence type="ECO:0000256" key="7">
    <source>
        <dbReference type="SAM" id="MobiDB-lite"/>
    </source>
</evidence>
<dbReference type="InterPro" id="IPR015495">
    <property type="entry name" value="Myb_TF_plants"/>
</dbReference>
<evidence type="ECO:0000259" key="10">
    <source>
        <dbReference type="PROSITE" id="PS51294"/>
    </source>
</evidence>
<dbReference type="InterPro" id="IPR001005">
    <property type="entry name" value="SANT/Myb"/>
</dbReference>
<dbReference type="PANTHER" id="PTHR47999">
    <property type="entry name" value="TRANSCRIPTION FACTOR MYB8-RELATED-RELATED"/>
    <property type="match status" value="1"/>
</dbReference>
<feature type="region of interest" description="Disordered" evidence="7">
    <location>
        <begin position="191"/>
        <end position="215"/>
    </location>
</feature>
<dbReference type="GO" id="GO:0030154">
    <property type="term" value="P:cell differentiation"/>
    <property type="evidence" value="ECO:0007669"/>
    <property type="project" value="UniProtKB-ARBA"/>
</dbReference>
<dbReference type="GO" id="GO:0005634">
    <property type="term" value="C:nucleus"/>
    <property type="evidence" value="ECO:0007669"/>
    <property type="project" value="UniProtKB-SubCell"/>
</dbReference>
<keyword evidence="12" id="KW-1185">Reference proteome</keyword>
<reference evidence="11" key="1">
    <citation type="submission" date="2019-09" db="EMBL/GenBank/DDBJ databases">
        <title>Draft genome information of white flower Hibiscus syriacus.</title>
        <authorList>
            <person name="Kim Y.-M."/>
        </authorList>
    </citation>
    <scope>NUCLEOTIDE SEQUENCE [LARGE SCALE GENOMIC DNA]</scope>
    <source>
        <strain evidence="11">YM2019G1</strain>
    </source>
</reference>
<evidence type="ECO:0000259" key="9">
    <source>
        <dbReference type="PROSITE" id="PS50090"/>
    </source>
</evidence>
<keyword evidence="4" id="KW-0238">DNA-binding</keyword>
<dbReference type="EMBL" id="VEPZ02000575">
    <property type="protein sequence ID" value="KAE8722024.1"/>
    <property type="molecule type" value="Genomic_DNA"/>
</dbReference>
<feature type="signal peptide" evidence="8">
    <location>
        <begin position="1"/>
        <end position="19"/>
    </location>
</feature>
<comment type="subcellular location">
    <subcellularLocation>
        <location evidence="1">Nucleus</location>
    </subcellularLocation>
</comment>
<name>A0A6A3BZN2_HIBSY</name>
<dbReference type="GO" id="GO:0003677">
    <property type="term" value="F:DNA binding"/>
    <property type="evidence" value="ECO:0007669"/>
    <property type="project" value="UniProtKB-KW"/>
</dbReference>
<dbReference type="PANTHER" id="PTHR47999:SF59">
    <property type="entry name" value="TRANSCRIPTION FACTOR WER-LIKE"/>
    <property type="match status" value="1"/>
</dbReference>
<evidence type="ECO:0000256" key="6">
    <source>
        <dbReference type="ARBA" id="ARBA00023242"/>
    </source>
</evidence>
<dbReference type="CDD" id="cd00167">
    <property type="entry name" value="SANT"/>
    <property type="match status" value="2"/>
</dbReference>
<protein>
    <submittedName>
        <fullName evidence="11">Transcription factor MYB23</fullName>
    </submittedName>
</protein>
<evidence type="ECO:0000256" key="4">
    <source>
        <dbReference type="ARBA" id="ARBA00023125"/>
    </source>
</evidence>
<evidence type="ECO:0000313" key="12">
    <source>
        <dbReference type="Proteomes" id="UP000436088"/>
    </source>
</evidence>
<sequence>MRCAVLFHLLESSIEAVVAWQRWSGPSGGGGQNSPRVVHLCSLNFSRIKPDFRSANSNKKEHEKKKVKFHTKKGLWTKEEDRLLIDYVKVHGKGQWNKIANRTGLKRCGKSCRLRWMNYLSPNIKKGEFSEEEEDLIIRLHKLLGNRWSLIAKRVPGRTDNQVKNYWNSHLRRKLGINDQNEKRVYFRQSSKQVKAGDDHHQAAVDPSPGDGITSTETIEITVDQSTQQAIDHRVLNDTQESMASTSYMTTSWIPDADYELSTLAMTDHFNGYSSFDLA</sequence>
<dbReference type="PROSITE" id="PS51294">
    <property type="entry name" value="HTH_MYB"/>
    <property type="match status" value="2"/>
</dbReference>
<dbReference type="Pfam" id="PF00249">
    <property type="entry name" value="Myb_DNA-binding"/>
    <property type="match status" value="2"/>
</dbReference>
<evidence type="ECO:0000256" key="5">
    <source>
        <dbReference type="ARBA" id="ARBA00023163"/>
    </source>
</evidence>
<keyword evidence="6" id="KW-0539">Nucleus</keyword>
<dbReference type="Gene3D" id="1.10.10.60">
    <property type="entry name" value="Homeodomain-like"/>
    <property type="match status" value="2"/>
</dbReference>
<feature type="domain" description="HTH myb-type" evidence="10">
    <location>
        <begin position="121"/>
        <end position="175"/>
    </location>
</feature>
<feature type="domain" description="HTH myb-type" evidence="10">
    <location>
        <begin position="68"/>
        <end position="120"/>
    </location>
</feature>
<evidence type="ECO:0000256" key="1">
    <source>
        <dbReference type="ARBA" id="ARBA00004123"/>
    </source>
</evidence>
<gene>
    <name evidence="11" type="ORF">F3Y22_tig00014444pilonHSYRG00012</name>
</gene>
<feature type="domain" description="Myb-like" evidence="9">
    <location>
        <begin position="68"/>
        <end position="120"/>
    </location>
</feature>